<keyword evidence="8 10" id="KW-0472">Membrane</keyword>
<keyword evidence="9" id="KW-0325">Glycoprotein</keyword>
<evidence type="ECO:0000256" key="4">
    <source>
        <dbReference type="ARBA" id="ARBA00022502"/>
    </source>
</evidence>
<evidence type="ECO:0000256" key="3">
    <source>
        <dbReference type="ARBA" id="ARBA00005316"/>
    </source>
</evidence>
<dbReference type="GO" id="GO:0006506">
    <property type="term" value="P:GPI anchor biosynthetic process"/>
    <property type="evidence" value="ECO:0007669"/>
    <property type="project" value="UniProtKB-UniPathway"/>
</dbReference>
<comment type="similarity">
    <text evidence="3">Belongs to the PIGS family.</text>
</comment>
<dbReference type="PANTHER" id="PTHR21072:SF13">
    <property type="entry name" value="GPI TRANSAMIDASE COMPONENT PIG-S"/>
    <property type="match status" value="1"/>
</dbReference>
<evidence type="ECO:0000313" key="11">
    <source>
        <dbReference type="EMBL" id="RNA16532.1"/>
    </source>
</evidence>
<dbReference type="Proteomes" id="UP000276133">
    <property type="component" value="Unassembled WGS sequence"/>
</dbReference>
<dbReference type="EMBL" id="REGN01004685">
    <property type="protein sequence ID" value="RNA16532.1"/>
    <property type="molecule type" value="Genomic_DNA"/>
</dbReference>
<reference evidence="11 12" key="1">
    <citation type="journal article" date="2018" name="Sci. Rep.">
        <title>Genomic signatures of local adaptation to the degree of environmental predictability in rotifers.</title>
        <authorList>
            <person name="Franch-Gras L."/>
            <person name="Hahn C."/>
            <person name="Garcia-Roger E.M."/>
            <person name="Carmona M.J."/>
            <person name="Serra M."/>
            <person name="Gomez A."/>
        </authorList>
    </citation>
    <scope>NUCLEOTIDE SEQUENCE [LARGE SCALE GENOMIC DNA]</scope>
    <source>
        <strain evidence="11">HYR1</strain>
    </source>
</reference>
<dbReference type="GO" id="GO:0016255">
    <property type="term" value="P:attachment of GPI anchor to protein"/>
    <property type="evidence" value="ECO:0007669"/>
    <property type="project" value="InterPro"/>
</dbReference>
<evidence type="ECO:0000256" key="10">
    <source>
        <dbReference type="SAM" id="Phobius"/>
    </source>
</evidence>
<evidence type="ECO:0000256" key="7">
    <source>
        <dbReference type="ARBA" id="ARBA00022989"/>
    </source>
</evidence>
<sequence length="553" mass="63844">MNQAEASESSSEPVENEIELVNLKNEDQQLNQLLIINTIYYIVVFVLIGLPIWIFTTSTYRASLPFDSIDQLAKSLNRIEYKINIEIINFNDELTADILNKAISDLNIRLDKDGKNGIELQFEIKNRVATGEEKKLALTHKIELLDQVVCSDGLNKLHMIILDDDSAKKIVSEDQYLFLNCLYLNKNLAKDTERLSKIVLGEFLHIEKINEEYRLKMDVERRLPSKKDIRVVNFDNEYEVTFSWLNERPEVYSKWNVDECVEKYFSKISDKLSDFIKISIKAQTLLYSDFGSYTLSYSKLENESFYYLRQSDLSIMTNFIESRLGAKISDSSALEFVTYLPNKEPLYIAKNLQNVKDSRSVSFMVPRWGGIYVYNPKDENQSDDLIRVEKAMKTFLTQFINLIGIDLHKSSKVVPRSGIYSSEIFGYLLTKTLENQLNSINTLNSLSLLLTRIKSMVIEDDIAEQIKTSVESIEQSLSLAKDGKIKEAFFKSKIGFLSSEKAFFDKSLLEKLYFPEDQRFAIYIPLFIPVGIPLLLSMKSVIGWYKKQKIKTD</sequence>
<dbReference type="GO" id="GO:0042765">
    <property type="term" value="C:GPI-anchor transamidase complex"/>
    <property type="evidence" value="ECO:0007669"/>
    <property type="project" value="InterPro"/>
</dbReference>
<dbReference type="InterPro" id="IPR019540">
    <property type="entry name" value="PtdIno-glycan_biosynth_class_S"/>
</dbReference>
<name>A0A3M7QYW4_BRAPC</name>
<gene>
    <name evidence="11" type="ORF">BpHYR1_039154</name>
</gene>
<keyword evidence="5 10" id="KW-0812">Transmembrane</keyword>
<feature type="transmembrane region" description="Helical" evidence="10">
    <location>
        <begin position="520"/>
        <end position="542"/>
    </location>
</feature>
<keyword evidence="4" id="KW-0337">GPI-anchor biosynthesis</keyword>
<evidence type="ECO:0000256" key="9">
    <source>
        <dbReference type="ARBA" id="ARBA00023180"/>
    </source>
</evidence>
<protein>
    <submittedName>
        <fullName evidence="11">GPI transamidase component PIG-S-like</fullName>
    </submittedName>
</protein>
<evidence type="ECO:0000256" key="1">
    <source>
        <dbReference type="ARBA" id="ARBA00004477"/>
    </source>
</evidence>
<feature type="transmembrane region" description="Helical" evidence="10">
    <location>
        <begin position="33"/>
        <end position="55"/>
    </location>
</feature>
<evidence type="ECO:0000256" key="5">
    <source>
        <dbReference type="ARBA" id="ARBA00022692"/>
    </source>
</evidence>
<proteinExistence type="inferred from homology"/>
<evidence type="ECO:0000256" key="6">
    <source>
        <dbReference type="ARBA" id="ARBA00022824"/>
    </source>
</evidence>
<dbReference type="UniPathway" id="UPA00196"/>
<evidence type="ECO:0000256" key="2">
    <source>
        <dbReference type="ARBA" id="ARBA00004687"/>
    </source>
</evidence>
<keyword evidence="12" id="KW-1185">Reference proteome</keyword>
<dbReference type="PANTHER" id="PTHR21072">
    <property type="entry name" value="GPI TRANSAMIDASE COMPONENT PIG-S"/>
    <property type="match status" value="1"/>
</dbReference>
<accession>A0A3M7QYW4</accession>
<dbReference type="OrthoDB" id="28748at2759"/>
<organism evidence="11 12">
    <name type="scientific">Brachionus plicatilis</name>
    <name type="common">Marine rotifer</name>
    <name type="synonym">Brachionus muelleri</name>
    <dbReference type="NCBI Taxonomy" id="10195"/>
    <lineage>
        <taxon>Eukaryota</taxon>
        <taxon>Metazoa</taxon>
        <taxon>Spiralia</taxon>
        <taxon>Gnathifera</taxon>
        <taxon>Rotifera</taxon>
        <taxon>Eurotatoria</taxon>
        <taxon>Monogononta</taxon>
        <taxon>Pseudotrocha</taxon>
        <taxon>Ploima</taxon>
        <taxon>Brachionidae</taxon>
        <taxon>Brachionus</taxon>
    </lineage>
</organism>
<evidence type="ECO:0000256" key="8">
    <source>
        <dbReference type="ARBA" id="ARBA00023136"/>
    </source>
</evidence>
<dbReference type="AlphaFoldDB" id="A0A3M7QYW4"/>
<dbReference type="STRING" id="10195.A0A3M7QYW4"/>
<keyword evidence="7 10" id="KW-1133">Transmembrane helix</keyword>
<comment type="subcellular location">
    <subcellularLocation>
        <location evidence="1">Endoplasmic reticulum membrane</location>
        <topology evidence="1">Multi-pass membrane protein</topology>
    </subcellularLocation>
</comment>
<comment type="pathway">
    <text evidence="2">Glycolipid biosynthesis; glycosylphosphatidylinositol-anchor biosynthesis.</text>
</comment>
<keyword evidence="6" id="KW-0256">Endoplasmic reticulum</keyword>
<comment type="caution">
    <text evidence="11">The sequence shown here is derived from an EMBL/GenBank/DDBJ whole genome shotgun (WGS) entry which is preliminary data.</text>
</comment>
<evidence type="ECO:0000313" key="12">
    <source>
        <dbReference type="Proteomes" id="UP000276133"/>
    </source>
</evidence>
<dbReference type="Pfam" id="PF10510">
    <property type="entry name" value="PIG-S"/>
    <property type="match status" value="1"/>
</dbReference>